<dbReference type="EC" id="1.5.1.54" evidence="12"/>
<dbReference type="InterPro" id="IPR029041">
    <property type="entry name" value="FAD-linked_oxidoreductase-like"/>
</dbReference>
<dbReference type="CDD" id="cd00537">
    <property type="entry name" value="MTHFR"/>
    <property type="match status" value="1"/>
</dbReference>
<keyword evidence="4" id="KW-0028">Amino-acid biosynthesis</keyword>
<keyword evidence="5 12" id="KW-0285">Flavoprotein</keyword>
<evidence type="ECO:0000256" key="5">
    <source>
        <dbReference type="ARBA" id="ARBA00022630"/>
    </source>
</evidence>
<dbReference type="SUPFAM" id="SSF51730">
    <property type="entry name" value="FAD-linked oxidoreductase"/>
    <property type="match status" value="1"/>
</dbReference>
<evidence type="ECO:0000313" key="14">
    <source>
        <dbReference type="Proteomes" id="UP001523566"/>
    </source>
</evidence>
<dbReference type="RefSeq" id="WP_262065277.1">
    <property type="nucleotide sequence ID" value="NZ_JAMXOD010000003.1"/>
</dbReference>
<evidence type="ECO:0000256" key="7">
    <source>
        <dbReference type="ARBA" id="ARBA00023002"/>
    </source>
</evidence>
<dbReference type="Gene3D" id="3.20.20.220">
    <property type="match status" value="1"/>
</dbReference>
<dbReference type="NCBIfam" id="TIGR00676">
    <property type="entry name" value="fadh2"/>
    <property type="match status" value="1"/>
</dbReference>
<dbReference type="GO" id="GO:0004489">
    <property type="term" value="F:methylenetetrahydrofolate reductase [NAD(P)H] activity"/>
    <property type="evidence" value="ECO:0007669"/>
    <property type="project" value="UniProtKB-EC"/>
</dbReference>
<keyword evidence="14" id="KW-1185">Reference proteome</keyword>
<evidence type="ECO:0000313" key="13">
    <source>
        <dbReference type="EMBL" id="MCP1101495.1"/>
    </source>
</evidence>
<evidence type="ECO:0000256" key="10">
    <source>
        <dbReference type="ARBA" id="ARBA00034478"/>
    </source>
</evidence>
<evidence type="ECO:0000256" key="4">
    <source>
        <dbReference type="ARBA" id="ARBA00022605"/>
    </source>
</evidence>
<comment type="cofactor">
    <cofactor evidence="1 12">
        <name>FAD</name>
        <dbReference type="ChEBI" id="CHEBI:57692"/>
    </cofactor>
</comment>
<reference evidence="13 14" key="1">
    <citation type="journal article" date="2022" name="Genome Biol. Evol.">
        <title>Host diet, physiology and behaviors set the stage for Lachnospiraceae cladogenesis.</title>
        <authorList>
            <person name="Vera-Ponce De Leon A."/>
            <person name="Schneider M."/>
            <person name="Jahnes B.C."/>
            <person name="Sadowski V."/>
            <person name="Camuy-Velez L.A."/>
            <person name="Duan J."/>
            <person name="Sabree Z.L."/>
        </authorList>
    </citation>
    <scope>NUCLEOTIDE SEQUENCE [LARGE SCALE GENOMIC DNA]</scope>
    <source>
        <strain evidence="13 14">PAL113</strain>
    </source>
</reference>
<keyword evidence="7 12" id="KW-0560">Oxidoreductase</keyword>
<keyword evidence="8" id="KW-0520">NAD</keyword>
<keyword evidence="6 12" id="KW-0274">FAD</keyword>
<name>A0ABT1E6N1_9FIRM</name>
<evidence type="ECO:0000256" key="8">
    <source>
        <dbReference type="ARBA" id="ARBA00023027"/>
    </source>
</evidence>
<keyword evidence="9" id="KW-0486">Methionine biosynthesis</keyword>
<gene>
    <name evidence="13" type="primary">metF</name>
    <name evidence="13" type="ORF">NK125_03585</name>
</gene>
<comment type="pathway">
    <text evidence="10">Amino-acid biosynthesis; L-methionine biosynthesis via de novo pathway.</text>
</comment>
<evidence type="ECO:0000256" key="11">
    <source>
        <dbReference type="ARBA" id="ARBA00048628"/>
    </source>
</evidence>
<protein>
    <recommendedName>
        <fullName evidence="12">Methylenetetrahydrofolate reductase</fullName>
        <ecNumber evidence="12">1.5.1.54</ecNumber>
    </recommendedName>
</protein>
<dbReference type="Proteomes" id="UP001523566">
    <property type="component" value="Unassembled WGS sequence"/>
</dbReference>
<evidence type="ECO:0000256" key="6">
    <source>
        <dbReference type="ARBA" id="ARBA00022827"/>
    </source>
</evidence>
<evidence type="ECO:0000256" key="2">
    <source>
        <dbReference type="ARBA" id="ARBA00004777"/>
    </source>
</evidence>
<dbReference type="InterPro" id="IPR004620">
    <property type="entry name" value="MTHF_reductase_bac"/>
</dbReference>
<dbReference type="Pfam" id="PF02219">
    <property type="entry name" value="MTHFR"/>
    <property type="match status" value="1"/>
</dbReference>
<dbReference type="InterPro" id="IPR003171">
    <property type="entry name" value="Mehydrof_redctse-like"/>
</dbReference>
<evidence type="ECO:0000256" key="12">
    <source>
        <dbReference type="RuleBase" id="RU003862"/>
    </source>
</evidence>
<proteinExistence type="inferred from homology"/>
<dbReference type="PANTHER" id="PTHR45754:SF3">
    <property type="entry name" value="METHYLENETETRAHYDROFOLATE REDUCTASE (NADPH)"/>
    <property type="match status" value="1"/>
</dbReference>
<comment type="similarity">
    <text evidence="3 12">Belongs to the methylenetetrahydrofolate reductase family.</text>
</comment>
<comment type="pathway">
    <text evidence="2 12">One-carbon metabolism; tetrahydrofolate interconversion.</text>
</comment>
<sequence>MKINKILEKKKTVSFEIFPPKNKEGDISSIYSTVEKLKDLNPDFISVTYGSGGSTIGKTIEIADVIKNEYKIESVAHFTGVVSTKKDANDFCQKLKECNVENILALRGDKPQDASIVCSNDFQYSNDLVAHIQRNFPEDFSIAGACYPEVHQEADCMENDLKALKAKVDAGATFLITQIFYDNNYYYHLVREARKIGINVPILAGIMPALNAKQLLRTTKLCGCTVPYDLITKIERYYNNDAAMQEVGINYAVHQMIDLIANDVDGLHIYTMNRPEIAKNIFAQIPNILKDL</sequence>
<dbReference type="EMBL" id="JAMZFW010000003">
    <property type="protein sequence ID" value="MCP1101495.1"/>
    <property type="molecule type" value="Genomic_DNA"/>
</dbReference>
<organism evidence="13 14">
    <name type="scientific">Aequitasia blattaphilus</name>
    <dbReference type="NCBI Taxonomy" id="2949332"/>
    <lineage>
        <taxon>Bacteria</taxon>
        <taxon>Bacillati</taxon>
        <taxon>Bacillota</taxon>
        <taxon>Clostridia</taxon>
        <taxon>Lachnospirales</taxon>
        <taxon>Lachnospiraceae</taxon>
        <taxon>Aequitasia</taxon>
    </lineage>
</organism>
<evidence type="ECO:0000256" key="9">
    <source>
        <dbReference type="ARBA" id="ARBA00023167"/>
    </source>
</evidence>
<comment type="caution">
    <text evidence="13">The sequence shown here is derived from an EMBL/GenBank/DDBJ whole genome shotgun (WGS) entry which is preliminary data.</text>
</comment>
<comment type="catalytic activity">
    <reaction evidence="11">
        <text>(6S)-5-methyl-5,6,7,8-tetrahydrofolate + NAD(+) = (6R)-5,10-methylene-5,6,7,8-tetrahydrofolate + NADH + H(+)</text>
        <dbReference type="Rhea" id="RHEA:19821"/>
        <dbReference type="ChEBI" id="CHEBI:15378"/>
        <dbReference type="ChEBI" id="CHEBI:15636"/>
        <dbReference type="ChEBI" id="CHEBI:18608"/>
        <dbReference type="ChEBI" id="CHEBI:57540"/>
        <dbReference type="ChEBI" id="CHEBI:57945"/>
        <dbReference type="EC" id="1.5.1.54"/>
    </reaction>
    <physiologicalReaction direction="right-to-left" evidence="11">
        <dbReference type="Rhea" id="RHEA:19823"/>
    </physiologicalReaction>
</comment>
<evidence type="ECO:0000256" key="1">
    <source>
        <dbReference type="ARBA" id="ARBA00001974"/>
    </source>
</evidence>
<accession>A0ABT1E6N1</accession>
<dbReference type="PANTHER" id="PTHR45754">
    <property type="entry name" value="METHYLENETETRAHYDROFOLATE REDUCTASE"/>
    <property type="match status" value="1"/>
</dbReference>
<evidence type="ECO:0000256" key="3">
    <source>
        <dbReference type="ARBA" id="ARBA00006743"/>
    </source>
</evidence>